<comment type="caution">
    <text evidence="6">The sequence shown here is derived from an EMBL/GenBank/DDBJ whole genome shotgun (WGS) entry which is preliminary data.</text>
</comment>
<keyword evidence="7" id="KW-1185">Reference proteome</keyword>
<dbReference type="Gene3D" id="2.40.50.40">
    <property type="match status" value="2"/>
</dbReference>
<dbReference type="InterPro" id="IPR000953">
    <property type="entry name" value="Chromo/chromo_shadow_dom"/>
</dbReference>
<evidence type="ECO:0000256" key="1">
    <source>
        <dbReference type="ARBA" id="ARBA00004123"/>
    </source>
</evidence>
<evidence type="ECO:0000256" key="4">
    <source>
        <dbReference type="SAM" id="MobiDB-lite"/>
    </source>
</evidence>
<evidence type="ECO:0000256" key="3">
    <source>
        <dbReference type="ARBA" id="ARBA00023242"/>
    </source>
</evidence>
<evidence type="ECO:0000313" key="6">
    <source>
        <dbReference type="EMBL" id="KAJ2903483.1"/>
    </source>
</evidence>
<dbReference type="InterPro" id="IPR023780">
    <property type="entry name" value="Chromo_domain"/>
</dbReference>
<proteinExistence type="predicted"/>
<dbReference type="SMART" id="SM00298">
    <property type="entry name" value="CHROMO"/>
    <property type="match status" value="2"/>
</dbReference>
<evidence type="ECO:0000256" key="2">
    <source>
        <dbReference type="ARBA" id="ARBA00011353"/>
    </source>
</evidence>
<sequence>MESVGICLADVMPTDIEGRNNFKSALPEVTLAYSDSRDPINGRQVGGHSPPPSDARGEASPRRHRKALSARSEVLLTADLSRQELGQGISVCPASWTPPASCVSLICGRAKLEAQPGHPRPVDSTCPRNRNEMPRRNLPWGQGAMDRARAVDMSCKALRFSQTEHLCSEPDSNIQTSSTDSSNASTEFLEHPLEMDSTQQIFSGQNWQPCPAGGYPYPLPRHEEQPCPSVAEPNPLPLHEQWGSLNVQVGDAQGNVPAHCFQAMPAPAPFPTSVPATARPLTEPMFVMGTSSLPLAAPLPAQSLEYSPYAFQPYLESTAYSLQFQVPNRPSFICPFTGARTLPSYNQFATNSPPQHDFGSPEWAPEITQGYEQDFTRRTPTTVSSPALSPTSSVWDSCSIIHSSLSSQLDTTSEIFDPETSLKEGPITNFSPEIDMLLGKWTRGRMTWYLVKWEGFDDKHNTWEKRKDICTDLIDEFEASYEGNDFAIERLLEKRIRRGVTEYLVVWKGAGGEVTWEKEDDMSRARIMEFEGGK</sequence>
<dbReference type="InterPro" id="IPR016197">
    <property type="entry name" value="Chromo-like_dom_sf"/>
</dbReference>
<organism evidence="6 7">
    <name type="scientific">Zalerion maritima</name>
    <dbReference type="NCBI Taxonomy" id="339359"/>
    <lineage>
        <taxon>Eukaryota</taxon>
        <taxon>Fungi</taxon>
        <taxon>Dikarya</taxon>
        <taxon>Ascomycota</taxon>
        <taxon>Pezizomycotina</taxon>
        <taxon>Sordariomycetes</taxon>
        <taxon>Lulworthiomycetidae</taxon>
        <taxon>Lulworthiales</taxon>
        <taxon>Lulworthiaceae</taxon>
        <taxon>Zalerion</taxon>
    </lineage>
</organism>
<gene>
    <name evidence="6" type="ORF">MKZ38_009882</name>
</gene>
<accession>A0AAD5RU46</accession>
<name>A0AAD5RU46_9PEZI</name>
<feature type="domain" description="Chromo" evidence="5">
    <location>
        <begin position="432"/>
        <end position="489"/>
    </location>
</feature>
<dbReference type="PANTHER" id="PTHR22812">
    <property type="entry name" value="CHROMOBOX PROTEIN"/>
    <property type="match status" value="1"/>
</dbReference>
<dbReference type="EMBL" id="JAKWBI020000080">
    <property type="protein sequence ID" value="KAJ2903483.1"/>
    <property type="molecule type" value="Genomic_DNA"/>
</dbReference>
<dbReference type="AlphaFoldDB" id="A0AAD5RU46"/>
<comment type="subunit">
    <text evidence="2">Component of the NuA4 histone acetyltransferase complex.</text>
</comment>
<evidence type="ECO:0000313" key="7">
    <source>
        <dbReference type="Proteomes" id="UP001201980"/>
    </source>
</evidence>
<dbReference type="Proteomes" id="UP001201980">
    <property type="component" value="Unassembled WGS sequence"/>
</dbReference>
<dbReference type="InterPro" id="IPR051219">
    <property type="entry name" value="Heterochromatin_chromo-domain"/>
</dbReference>
<dbReference type="SUPFAM" id="SSF54160">
    <property type="entry name" value="Chromo domain-like"/>
    <property type="match status" value="2"/>
</dbReference>
<dbReference type="PROSITE" id="PS50013">
    <property type="entry name" value="CHROMO_2"/>
    <property type="match status" value="2"/>
</dbReference>
<dbReference type="CDD" id="cd00024">
    <property type="entry name" value="CD_CSD"/>
    <property type="match status" value="1"/>
</dbReference>
<dbReference type="GO" id="GO:0005634">
    <property type="term" value="C:nucleus"/>
    <property type="evidence" value="ECO:0007669"/>
    <property type="project" value="UniProtKB-SubCell"/>
</dbReference>
<reference evidence="6" key="1">
    <citation type="submission" date="2022-07" db="EMBL/GenBank/DDBJ databases">
        <title>Draft genome sequence of Zalerion maritima ATCC 34329, a (micro)plastics degrading marine fungus.</title>
        <authorList>
            <person name="Paco A."/>
            <person name="Goncalves M.F.M."/>
            <person name="Rocha-Santos T.A.P."/>
            <person name="Alves A."/>
        </authorList>
    </citation>
    <scope>NUCLEOTIDE SEQUENCE</scope>
    <source>
        <strain evidence="6">ATCC 34329</strain>
    </source>
</reference>
<protein>
    <recommendedName>
        <fullName evidence="5">Chromo domain-containing protein</fullName>
    </recommendedName>
</protein>
<evidence type="ECO:0000259" key="5">
    <source>
        <dbReference type="PROSITE" id="PS50013"/>
    </source>
</evidence>
<feature type="region of interest" description="Disordered" evidence="4">
    <location>
        <begin position="34"/>
        <end position="68"/>
    </location>
</feature>
<comment type="subcellular location">
    <subcellularLocation>
        <location evidence="1">Nucleus</location>
    </subcellularLocation>
</comment>
<feature type="region of interest" description="Disordered" evidence="4">
    <location>
        <begin position="166"/>
        <end position="185"/>
    </location>
</feature>
<feature type="region of interest" description="Disordered" evidence="4">
    <location>
        <begin position="114"/>
        <end position="140"/>
    </location>
</feature>
<dbReference type="GO" id="GO:0006338">
    <property type="term" value="P:chromatin remodeling"/>
    <property type="evidence" value="ECO:0007669"/>
    <property type="project" value="UniProtKB-ARBA"/>
</dbReference>
<feature type="domain" description="Chromo" evidence="5">
    <location>
        <begin position="486"/>
        <end position="529"/>
    </location>
</feature>
<keyword evidence="3" id="KW-0539">Nucleus</keyword>
<dbReference type="Pfam" id="PF00385">
    <property type="entry name" value="Chromo"/>
    <property type="match status" value="1"/>
</dbReference>